<proteinExistence type="inferred from homology"/>
<feature type="domain" description="Bacterial type II secretion system protein E" evidence="2">
    <location>
        <begin position="114"/>
        <end position="361"/>
    </location>
</feature>
<dbReference type="AlphaFoldDB" id="A0A7C2YM04"/>
<evidence type="ECO:0000256" key="1">
    <source>
        <dbReference type="ARBA" id="ARBA00006611"/>
    </source>
</evidence>
<dbReference type="Gene3D" id="3.40.50.300">
    <property type="entry name" value="P-loop containing nucleotide triphosphate hydrolases"/>
    <property type="match status" value="1"/>
</dbReference>
<dbReference type="CDD" id="cd01130">
    <property type="entry name" value="VirB11-like_ATPase"/>
    <property type="match status" value="1"/>
</dbReference>
<dbReference type="Pfam" id="PF00437">
    <property type="entry name" value="T2SSE"/>
    <property type="match status" value="1"/>
</dbReference>
<evidence type="ECO:0000259" key="2">
    <source>
        <dbReference type="Pfam" id="PF00437"/>
    </source>
</evidence>
<accession>A0A7C2YM04</accession>
<dbReference type="Gene3D" id="3.30.450.380">
    <property type="match status" value="1"/>
</dbReference>
<comment type="caution">
    <text evidence="3">The sequence shown here is derived from an EMBL/GenBank/DDBJ whole genome shotgun (WGS) entry which is preliminary data.</text>
</comment>
<sequence length="503" mass="57904">MLKEKQQDREVVDFYQVTQHSYVIIYREDNRLLYNPVEPELTDEERRALGIVRNYLTRTFFFSQRELKEKWKELQKRVEDEVGEAVKMLRINLNEKSIDKITYYVRRDYLGYGPIEVPMNDPFVEDISSTGADSPVYVYHVKYEWIPTTIKFVDDEIYNAFIRRLAYRAGQELVYSNPIVEGPIPPRDYRAHLVLDIVSRRGSSFTIRRGAEIPLSIVKLISMKTITPRIAAYLWMLVSNMRTILIAGPMASGKTTLLNAIAMFIPHTKKIVTIEETSELRLERENWTPLIVRPSSKPEISNITLFELLKSSLRQRPDYIIVGEIRGEEAYTFFQAISLGHGGLGTFHAESFHQVIRRLESHPLNIPRSMIPLVNTVVFMKSYRGEGGINRKVEDVVDIISYDPSTDGINAASVFKYDPIDDRWIESETLPNLMKIADMSGLSLNELKDELSRREKFLTYLAERGVEHPSEVVRAIDEYASNPEVAMEKYRPGSGVGFGETVS</sequence>
<organism evidence="3">
    <name type="scientific">Fervidicoccus fontis</name>
    <dbReference type="NCBI Taxonomy" id="683846"/>
    <lineage>
        <taxon>Archaea</taxon>
        <taxon>Thermoproteota</taxon>
        <taxon>Thermoprotei</taxon>
        <taxon>Fervidicoccales</taxon>
        <taxon>Fervidicoccaceae</taxon>
        <taxon>Fervidicoccus</taxon>
    </lineage>
</organism>
<dbReference type="EMBL" id="DSFE01000098">
    <property type="protein sequence ID" value="HEU98132.1"/>
    <property type="molecule type" value="Genomic_DNA"/>
</dbReference>
<name>A0A7C2YM04_9CREN</name>
<protein>
    <recommendedName>
        <fullName evidence="2">Bacterial type II secretion system protein E domain-containing protein</fullName>
    </recommendedName>
</protein>
<dbReference type="PANTHER" id="PTHR30486">
    <property type="entry name" value="TWITCHING MOTILITY PROTEIN PILT"/>
    <property type="match status" value="1"/>
</dbReference>
<evidence type="ECO:0000313" key="3">
    <source>
        <dbReference type="EMBL" id="HEU98132.1"/>
    </source>
</evidence>
<dbReference type="SUPFAM" id="SSF52540">
    <property type="entry name" value="P-loop containing nucleoside triphosphate hydrolases"/>
    <property type="match status" value="1"/>
</dbReference>
<gene>
    <name evidence="3" type="ORF">ENO36_04700</name>
</gene>
<dbReference type="PANTHER" id="PTHR30486:SF6">
    <property type="entry name" value="TYPE IV PILUS RETRACTATION ATPASE PILT"/>
    <property type="match status" value="1"/>
</dbReference>
<dbReference type="InterPro" id="IPR050921">
    <property type="entry name" value="T4SS_GSP_E_ATPase"/>
</dbReference>
<dbReference type="GO" id="GO:0016887">
    <property type="term" value="F:ATP hydrolysis activity"/>
    <property type="evidence" value="ECO:0007669"/>
    <property type="project" value="InterPro"/>
</dbReference>
<dbReference type="InterPro" id="IPR027417">
    <property type="entry name" value="P-loop_NTPase"/>
</dbReference>
<dbReference type="Proteomes" id="UP000885664">
    <property type="component" value="Unassembled WGS sequence"/>
</dbReference>
<comment type="similarity">
    <text evidence="1">Belongs to the GSP E family.</text>
</comment>
<reference evidence="3" key="1">
    <citation type="journal article" date="2020" name="mSystems">
        <title>Genome- and Community-Level Interaction Insights into Carbon Utilization and Element Cycling Functions of Hydrothermarchaeota in Hydrothermal Sediment.</title>
        <authorList>
            <person name="Zhou Z."/>
            <person name="Liu Y."/>
            <person name="Xu W."/>
            <person name="Pan J."/>
            <person name="Luo Z.H."/>
            <person name="Li M."/>
        </authorList>
    </citation>
    <scope>NUCLEOTIDE SEQUENCE [LARGE SCALE GENOMIC DNA]</scope>
    <source>
        <strain evidence="3">SpSt-1259</strain>
    </source>
</reference>
<dbReference type="InterPro" id="IPR001482">
    <property type="entry name" value="T2SS/T4SS_dom"/>
</dbReference>